<dbReference type="InterPro" id="IPR013761">
    <property type="entry name" value="SAM/pointed_sf"/>
</dbReference>
<evidence type="ECO:0000256" key="1">
    <source>
        <dbReference type="SAM" id="MobiDB-lite"/>
    </source>
</evidence>
<dbReference type="Pfam" id="PF18017">
    <property type="entry name" value="SAM_4"/>
    <property type="match status" value="1"/>
</dbReference>
<dbReference type="GO" id="GO:0005634">
    <property type="term" value="C:nucleus"/>
    <property type="evidence" value="ECO:0007669"/>
    <property type="project" value="TreeGrafter"/>
</dbReference>
<evidence type="ECO:0000313" key="3">
    <source>
        <dbReference type="EnsemblMetazoa" id="KAF7495876.1"/>
    </source>
</evidence>
<dbReference type="AlphaFoldDB" id="A0A834RHG7"/>
<reference evidence="4" key="1">
    <citation type="journal article" date="2020" name="PLoS Negl. Trop. Dis.">
        <title>High-quality nuclear genome for Sarcoptes scabiei-A critical resource for a neglected parasite.</title>
        <authorList>
            <person name="Korhonen P.K."/>
            <person name="Gasser R.B."/>
            <person name="Ma G."/>
            <person name="Wang T."/>
            <person name="Stroehlein A.J."/>
            <person name="Young N.D."/>
            <person name="Ang C.S."/>
            <person name="Fernando D.D."/>
            <person name="Lu H.C."/>
            <person name="Taylor S."/>
            <person name="Reynolds S.L."/>
            <person name="Mofiz E."/>
            <person name="Najaraj S.H."/>
            <person name="Gowda H."/>
            <person name="Madugundu A."/>
            <person name="Renuse S."/>
            <person name="Holt D."/>
            <person name="Pandey A."/>
            <person name="Papenfuss A.T."/>
            <person name="Fischer K."/>
        </authorList>
    </citation>
    <scope>NUCLEOTIDE SEQUENCE [LARGE SCALE GENOMIC DNA]</scope>
</reference>
<protein>
    <recommendedName>
        <fullName evidence="5">SAM domain-containing protein</fullName>
    </recommendedName>
</protein>
<dbReference type="InterPro" id="IPR040772">
    <property type="entry name" value="C19orf47_SAM"/>
</dbReference>
<evidence type="ECO:0000313" key="4">
    <source>
        <dbReference type="Proteomes" id="UP000070412"/>
    </source>
</evidence>
<dbReference type="CDD" id="cd09531">
    <property type="entry name" value="SAM_CS047"/>
    <property type="match status" value="1"/>
</dbReference>
<reference evidence="3" key="3">
    <citation type="submission" date="2022-06" db="UniProtKB">
        <authorList>
            <consortium name="EnsemblMetazoa"/>
        </authorList>
    </citation>
    <scope>IDENTIFICATION</scope>
</reference>
<organism evidence="2">
    <name type="scientific">Sarcoptes scabiei</name>
    <name type="common">Itch mite</name>
    <name type="synonym">Acarus scabiei</name>
    <dbReference type="NCBI Taxonomy" id="52283"/>
    <lineage>
        <taxon>Eukaryota</taxon>
        <taxon>Metazoa</taxon>
        <taxon>Ecdysozoa</taxon>
        <taxon>Arthropoda</taxon>
        <taxon>Chelicerata</taxon>
        <taxon>Arachnida</taxon>
        <taxon>Acari</taxon>
        <taxon>Acariformes</taxon>
        <taxon>Sarcoptiformes</taxon>
        <taxon>Astigmata</taxon>
        <taxon>Psoroptidia</taxon>
        <taxon>Sarcoptoidea</taxon>
        <taxon>Sarcoptidae</taxon>
        <taxon>Sarcoptinae</taxon>
        <taxon>Sarcoptes</taxon>
    </lineage>
</organism>
<dbReference type="Proteomes" id="UP000070412">
    <property type="component" value="Unassembled WGS sequence"/>
</dbReference>
<dbReference type="OrthoDB" id="10067653at2759"/>
<evidence type="ECO:0000313" key="2">
    <source>
        <dbReference type="EMBL" id="KAF7495876.1"/>
    </source>
</evidence>
<dbReference type="PANTHER" id="PTHR21359:SF1">
    <property type="entry name" value="DUF5577 DOMAIN-CONTAINING PROTEIN"/>
    <property type="match status" value="1"/>
</dbReference>
<dbReference type="Gene3D" id="1.10.150.50">
    <property type="entry name" value="Transcription Factor, Ets-1"/>
    <property type="match status" value="1"/>
</dbReference>
<dbReference type="EMBL" id="WVUK01000044">
    <property type="protein sequence ID" value="KAF7495876.1"/>
    <property type="molecule type" value="Genomic_DNA"/>
</dbReference>
<sequence>MSSHSWKKFFNDAGLPPEIADNYAIVFIENRIRFDMLNELDKEILHDMGIKKIGDIISILRHAKEVHTDSYKAKVFKTEEIETTNPSTELSKKSIHQADSTMSSNSRSEKPLMNSSRIVKPPQNVSQRIVKLSGNETANAAEKKTQIIRQTNPSNVDHLVRQVTGLGKSTQMRAVRKRISPPSYDDDEDIATISNKMTKKNLTLNNARSVIDAQNRLRKFSSQINQAIASNNTLNRTISSSKTNPSNSSVSIQRKLPIQSRLNIDSNQSRTNSNNKNLSIKDRIGKKSVFERINSPSSRSIFNRLGNK</sequence>
<evidence type="ECO:0008006" key="5">
    <source>
        <dbReference type="Google" id="ProtNLM"/>
    </source>
</evidence>
<name>A0A834RHG7_SARSC</name>
<dbReference type="OMA" id="VMESRRI"/>
<keyword evidence="4" id="KW-1185">Reference proteome</keyword>
<proteinExistence type="predicted"/>
<dbReference type="PANTHER" id="PTHR21359">
    <property type="entry name" value="DUF5577 DOMAIN-CONTAINING PROTEIN"/>
    <property type="match status" value="1"/>
</dbReference>
<dbReference type="InterPro" id="IPR039161">
    <property type="entry name" value="C19orf47-like"/>
</dbReference>
<gene>
    <name evidence="2" type="ORF">SSS_4596</name>
</gene>
<reference evidence="2" key="2">
    <citation type="submission" date="2020-01" db="EMBL/GenBank/DDBJ databases">
        <authorList>
            <person name="Korhonen P.K.K."/>
            <person name="Guangxu M.G."/>
            <person name="Wang T.W."/>
            <person name="Stroehlein A.J.S."/>
            <person name="Young N.D."/>
            <person name="Ang C.-S.A."/>
            <person name="Fernando D.W.F."/>
            <person name="Lu H.L."/>
            <person name="Taylor S.T."/>
            <person name="Ehtesham M.E.M."/>
            <person name="Najaraj S.H.N."/>
            <person name="Harsha G.H.G."/>
            <person name="Madugundu A.M."/>
            <person name="Renuse S.R."/>
            <person name="Holt D.H."/>
            <person name="Pandey A.P."/>
            <person name="Papenfuss A.P."/>
            <person name="Gasser R.B.G."/>
            <person name="Fischer K.F."/>
        </authorList>
    </citation>
    <scope>NUCLEOTIDE SEQUENCE</scope>
    <source>
        <strain evidence="2">SSS_KF_BRIS2020</strain>
    </source>
</reference>
<accession>A0A834RHG7</accession>
<dbReference type="SUPFAM" id="SSF47769">
    <property type="entry name" value="SAM/Pointed domain"/>
    <property type="match status" value="1"/>
</dbReference>
<dbReference type="EnsemblMetazoa" id="SSS_4596s_mrna">
    <property type="protein sequence ID" value="KAF7495876.1"/>
    <property type="gene ID" value="SSS_4596"/>
</dbReference>
<feature type="region of interest" description="Disordered" evidence="1">
    <location>
        <begin position="85"/>
        <end position="113"/>
    </location>
</feature>
<feature type="compositionally biased region" description="Polar residues" evidence="1">
    <location>
        <begin position="97"/>
        <end position="106"/>
    </location>
</feature>